<evidence type="ECO:0000256" key="1">
    <source>
        <dbReference type="ARBA" id="ARBA00008760"/>
    </source>
</evidence>
<dbReference type="InterPro" id="IPR026569">
    <property type="entry name" value="Ribosomal_bL28"/>
</dbReference>
<gene>
    <name evidence="4" type="ORF">METZ01_LOCUS299242</name>
</gene>
<proteinExistence type="inferred from homology"/>
<keyword evidence="3" id="KW-0687">Ribonucleoprotein</keyword>
<evidence type="ECO:0000256" key="2">
    <source>
        <dbReference type="ARBA" id="ARBA00022980"/>
    </source>
</evidence>
<keyword evidence="2" id="KW-0689">Ribosomal protein</keyword>
<dbReference type="InterPro" id="IPR001383">
    <property type="entry name" value="Ribosomal_bL28_bact-type"/>
</dbReference>
<dbReference type="Gene3D" id="2.30.170.40">
    <property type="entry name" value="Ribosomal protein L28/L24"/>
    <property type="match status" value="1"/>
</dbReference>
<dbReference type="InterPro" id="IPR037147">
    <property type="entry name" value="Ribosomal_bL28_sf"/>
</dbReference>
<dbReference type="EMBL" id="UINC01092637">
    <property type="protein sequence ID" value="SVC46388.1"/>
    <property type="molecule type" value="Genomic_DNA"/>
</dbReference>
<dbReference type="AlphaFoldDB" id="A0A382MCX8"/>
<accession>A0A382MCX8</accession>
<reference evidence="4" key="1">
    <citation type="submission" date="2018-05" db="EMBL/GenBank/DDBJ databases">
        <authorList>
            <person name="Lanie J.A."/>
            <person name="Ng W.-L."/>
            <person name="Kazmierczak K.M."/>
            <person name="Andrzejewski T.M."/>
            <person name="Davidsen T.M."/>
            <person name="Wayne K.J."/>
            <person name="Tettelin H."/>
            <person name="Glass J.I."/>
            <person name="Rusch D."/>
            <person name="Podicherti R."/>
            <person name="Tsui H.-C.T."/>
            <person name="Winkler M.E."/>
        </authorList>
    </citation>
    <scope>NUCLEOTIDE SEQUENCE</scope>
</reference>
<evidence type="ECO:0000256" key="3">
    <source>
        <dbReference type="ARBA" id="ARBA00023274"/>
    </source>
</evidence>
<organism evidence="4">
    <name type="scientific">marine metagenome</name>
    <dbReference type="NCBI Taxonomy" id="408172"/>
    <lineage>
        <taxon>unclassified sequences</taxon>
        <taxon>metagenomes</taxon>
        <taxon>ecological metagenomes</taxon>
    </lineage>
</organism>
<comment type="similarity">
    <text evidence="1">Belongs to the bacterial ribosomal protein bL28 family.</text>
</comment>
<dbReference type="PANTHER" id="PTHR13528:SF2">
    <property type="entry name" value="LARGE RIBOSOMAL SUBUNIT PROTEIN BL28M"/>
    <property type="match status" value="1"/>
</dbReference>
<dbReference type="GO" id="GO:0006412">
    <property type="term" value="P:translation"/>
    <property type="evidence" value="ECO:0007669"/>
    <property type="project" value="InterPro"/>
</dbReference>
<dbReference type="GO" id="GO:0022625">
    <property type="term" value="C:cytosolic large ribosomal subunit"/>
    <property type="evidence" value="ECO:0007669"/>
    <property type="project" value="TreeGrafter"/>
</dbReference>
<dbReference type="SUPFAM" id="SSF143800">
    <property type="entry name" value="L28p-like"/>
    <property type="match status" value="1"/>
</dbReference>
<name>A0A382MCX8_9ZZZZ</name>
<sequence>MSMLIYKLDLDKNSIYTVIQKNRVMSRKCELTGKSPLKGHKVSHANNKTKRKFLPNLKKVTFVSNILKKNIKLNVTNSALRSVDKKGSIDSFLKDVKFVNLSPRVKKIKKLLIAKN</sequence>
<dbReference type="InterPro" id="IPR034704">
    <property type="entry name" value="Ribosomal_bL28/bL31-like_sf"/>
</dbReference>
<evidence type="ECO:0000313" key="4">
    <source>
        <dbReference type="EMBL" id="SVC46388.1"/>
    </source>
</evidence>
<dbReference type="HAMAP" id="MF_00373">
    <property type="entry name" value="Ribosomal_bL28"/>
    <property type="match status" value="1"/>
</dbReference>
<evidence type="ECO:0008006" key="5">
    <source>
        <dbReference type="Google" id="ProtNLM"/>
    </source>
</evidence>
<protein>
    <recommendedName>
        <fullName evidence="5">50S ribosomal protein L28</fullName>
    </recommendedName>
</protein>
<dbReference type="GO" id="GO:0003735">
    <property type="term" value="F:structural constituent of ribosome"/>
    <property type="evidence" value="ECO:0007669"/>
    <property type="project" value="InterPro"/>
</dbReference>
<dbReference type="NCBIfam" id="TIGR00009">
    <property type="entry name" value="L28"/>
    <property type="match status" value="1"/>
</dbReference>
<dbReference type="PANTHER" id="PTHR13528">
    <property type="entry name" value="39S RIBOSOMAL PROTEIN L28, MITOCHONDRIAL"/>
    <property type="match status" value="1"/>
</dbReference>
<dbReference type="Pfam" id="PF00830">
    <property type="entry name" value="Ribosomal_L28"/>
    <property type="match status" value="1"/>
</dbReference>